<reference evidence="1" key="1">
    <citation type="submission" date="2020-05" db="EMBL/GenBank/DDBJ databases">
        <title>Mycena genomes resolve the evolution of fungal bioluminescence.</title>
        <authorList>
            <person name="Tsai I.J."/>
        </authorList>
    </citation>
    <scope>NUCLEOTIDE SEQUENCE</scope>
    <source>
        <strain evidence="1">160909Yilan</strain>
    </source>
</reference>
<dbReference type="Proteomes" id="UP000623467">
    <property type="component" value="Unassembled WGS sequence"/>
</dbReference>
<dbReference type="AlphaFoldDB" id="A0A8H6XNS6"/>
<protein>
    <submittedName>
        <fullName evidence="1">Uncharacterized protein</fullName>
    </submittedName>
</protein>
<proteinExistence type="predicted"/>
<name>A0A8H6XNS6_9AGAR</name>
<organism evidence="1 2">
    <name type="scientific">Mycena sanguinolenta</name>
    <dbReference type="NCBI Taxonomy" id="230812"/>
    <lineage>
        <taxon>Eukaryota</taxon>
        <taxon>Fungi</taxon>
        <taxon>Dikarya</taxon>
        <taxon>Basidiomycota</taxon>
        <taxon>Agaricomycotina</taxon>
        <taxon>Agaricomycetes</taxon>
        <taxon>Agaricomycetidae</taxon>
        <taxon>Agaricales</taxon>
        <taxon>Marasmiineae</taxon>
        <taxon>Mycenaceae</taxon>
        <taxon>Mycena</taxon>
    </lineage>
</organism>
<evidence type="ECO:0000313" key="2">
    <source>
        <dbReference type="Proteomes" id="UP000623467"/>
    </source>
</evidence>
<dbReference type="EMBL" id="JACAZH010000020">
    <property type="protein sequence ID" value="KAF7345168.1"/>
    <property type="molecule type" value="Genomic_DNA"/>
</dbReference>
<gene>
    <name evidence="1" type="ORF">MSAN_01893100</name>
</gene>
<sequence length="136" mass="15168">MFGLLERVFRVGISDDELISLAPEVGVVLFEVVSQNFACLSLEYIAFQACLFDYSAQSHRVEERSCAHIDTEVRSAPQYPPDAVPFEVELVQLHRLSKDGELATIHIWVGLKIWTQEAKDFNGSYHGRRVEGGGGG</sequence>
<evidence type="ECO:0000313" key="1">
    <source>
        <dbReference type="EMBL" id="KAF7345168.1"/>
    </source>
</evidence>
<keyword evidence="2" id="KW-1185">Reference proteome</keyword>
<accession>A0A8H6XNS6</accession>
<comment type="caution">
    <text evidence="1">The sequence shown here is derived from an EMBL/GenBank/DDBJ whole genome shotgun (WGS) entry which is preliminary data.</text>
</comment>